<reference evidence="1" key="1">
    <citation type="submission" date="2021-11" db="EMBL/GenBank/DDBJ databases">
        <title>Fusarium solani-melongenae Genome sequencing and assembly.</title>
        <authorList>
            <person name="Xie S."/>
            <person name="Huang L."/>
            <person name="Zhang X."/>
        </authorList>
    </citation>
    <scope>NUCLEOTIDE SEQUENCE</scope>
    <source>
        <strain evidence="1">CRI 24-3</strain>
    </source>
</reference>
<keyword evidence="2" id="KW-1185">Reference proteome</keyword>
<gene>
    <name evidence="1" type="ORF">LCI18_012173</name>
</gene>
<accession>A0ACD3ZMB8</accession>
<evidence type="ECO:0000313" key="1">
    <source>
        <dbReference type="EMBL" id="UPL01239.1"/>
    </source>
</evidence>
<name>A0ACD3ZMB8_FUSSC</name>
<evidence type="ECO:0000313" key="2">
    <source>
        <dbReference type="Proteomes" id="UP000830768"/>
    </source>
</evidence>
<dbReference type="EMBL" id="CP090038">
    <property type="protein sequence ID" value="UPL01239.1"/>
    <property type="molecule type" value="Genomic_DNA"/>
</dbReference>
<proteinExistence type="predicted"/>
<organism evidence="1 2">
    <name type="scientific">Fusarium solani subsp. cucurbitae</name>
    <name type="common">Neocosmosporum cucurbitae</name>
    <dbReference type="NCBI Taxonomy" id="2747967"/>
    <lineage>
        <taxon>Eukaryota</taxon>
        <taxon>Fungi</taxon>
        <taxon>Dikarya</taxon>
        <taxon>Ascomycota</taxon>
        <taxon>Pezizomycotina</taxon>
        <taxon>Sordariomycetes</taxon>
        <taxon>Hypocreomycetidae</taxon>
        <taxon>Hypocreales</taxon>
        <taxon>Nectriaceae</taxon>
        <taxon>Fusarium</taxon>
        <taxon>Fusarium solani species complex</taxon>
    </lineage>
</organism>
<protein>
    <submittedName>
        <fullName evidence="1">Uncharacterized protein</fullName>
    </submittedName>
</protein>
<sequence length="252" mass="29529">MWECYINDIYILYLPAHSSHLLQPLDLTVFSVMKKAYRREVQRLIEITDDSALGKAYFLKCYLKARMQAMKPETIRAGWKSSGMWPVSITKPLLNPWFIERQRRRESNAFQTPSAKRKLPIAIEEAILTPYRSLEVRTGIEFIANKEELGYTARLLFRKAAKGLDQHLATIADRDRRIHILEAQLEHFRPKKRKKVKLGPNERFANIEAIWKTREQVRKLGKEYADDVESGKISQKDLEGEFQLFLDHTPEN</sequence>
<dbReference type="Proteomes" id="UP000830768">
    <property type="component" value="Chromosome 10"/>
</dbReference>